<dbReference type="InterPro" id="IPR036259">
    <property type="entry name" value="MFS_trans_sf"/>
</dbReference>
<evidence type="ECO:0000256" key="2">
    <source>
        <dbReference type="ARBA" id="ARBA00022448"/>
    </source>
</evidence>
<evidence type="ECO:0000256" key="5">
    <source>
        <dbReference type="ARBA" id="ARBA00023136"/>
    </source>
</evidence>
<dbReference type="EMBL" id="JACJLL010000007">
    <property type="protein sequence ID" value="MBM6818156.1"/>
    <property type="molecule type" value="Genomic_DNA"/>
</dbReference>
<feature type="transmembrane region" description="Helical" evidence="6">
    <location>
        <begin position="122"/>
        <end position="142"/>
    </location>
</feature>
<dbReference type="InterPro" id="IPR020846">
    <property type="entry name" value="MFS_dom"/>
</dbReference>
<evidence type="ECO:0000256" key="1">
    <source>
        <dbReference type="ARBA" id="ARBA00004651"/>
    </source>
</evidence>
<dbReference type="PROSITE" id="PS50850">
    <property type="entry name" value="MFS"/>
    <property type="match status" value="1"/>
</dbReference>
<comment type="subcellular location">
    <subcellularLocation>
        <location evidence="1">Cell membrane</location>
        <topology evidence="1">Multi-pass membrane protein</topology>
    </subcellularLocation>
</comment>
<protein>
    <submittedName>
        <fullName evidence="8">MFS transporter</fullName>
    </submittedName>
</protein>
<dbReference type="NCBIfam" id="TIGR00792">
    <property type="entry name" value="gph"/>
    <property type="match status" value="1"/>
</dbReference>
<feature type="transmembrane region" description="Helical" evidence="6">
    <location>
        <begin position="266"/>
        <end position="288"/>
    </location>
</feature>
<keyword evidence="2" id="KW-0813">Transport</keyword>
<feature type="transmembrane region" description="Helical" evidence="6">
    <location>
        <begin position="237"/>
        <end position="260"/>
    </location>
</feature>
<dbReference type="InterPro" id="IPR039672">
    <property type="entry name" value="MFS_2"/>
</dbReference>
<keyword evidence="9" id="KW-1185">Reference proteome</keyword>
<evidence type="ECO:0000259" key="7">
    <source>
        <dbReference type="PROSITE" id="PS50850"/>
    </source>
</evidence>
<feature type="transmembrane region" description="Helical" evidence="6">
    <location>
        <begin position="20"/>
        <end position="43"/>
    </location>
</feature>
<feature type="transmembrane region" description="Helical" evidence="6">
    <location>
        <begin position="163"/>
        <end position="182"/>
    </location>
</feature>
<organism evidence="8 9">
    <name type="scientific">Clostridium saudiense</name>
    <dbReference type="NCBI Taxonomy" id="1414720"/>
    <lineage>
        <taxon>Bacteria</taxon>
        <taxon>Bacillati</taxon>
        <taxon>Bacillota</taxon>
        <taxon>Clostridia</taxon>
        <taxon>Eubacteriales</taxon>
        <taxon>Clostridiaceae</taxon>
        <taxon>Clostridium</taxon>
    </lineage>
</organism>
<dbReference type="CDD" id="cd17332">
    <property type="entry name" value="MFS_MelB_like"/>
    <property type="match status" value="1"/>
</dbReference>
<dbReference type="PANTHER" id="PTHR11328:SF24">
    <property type="entry name" value="MAJOR FACILITATOR SUPERFAMILY (MFS) PROFILE DOMAIN-CONTAINING PROTEIN"/>
    <property type="match status" value="1"/>
</dbReference>
<dbReference type="Proteomes" id="UP000767334">
    <property type="component" value="Unassembled WGS sequence"/>
</dbReference>
<dbReference type="PANTHER" id="PTHR11328">
    <property type="entry name" value="MAJOR FACILITATOR SUPERFAMILY DOMAIN-CONTAINING PROTEIN"/>
    <property type="match status" value="1"/>
</dbReference>
<dbReference type="Gene3D" id="1.20.1250.20">
    <property type="entry name" value="MFS general substrate transporter like domains"/>
    <property type="match status" value="2"/>
</dbReference>
<feature type="transmembrane region" description="Helical" evidence="6">
    <location>
        <begin position="188"/>
        <end position="207"/>
    </location>
</feature>
<sequence length="454" mass="49707">MNTIINNKINKSDDISIKTLSSYAAGSLGNNIIFSLINTYLLIFLTDSFGIGAAAVGTLFLVARIIDGITDPIMGVIVDNTNTKIGKSRPYLFAVPIFISITTIMCFSTPDLSYSNKIIWMYASYILWGISFTAMDIPYWSLSANITRSSEGKTKIVTSARTIAYVGGFTISTLTIPLVSALKSWTKVAIIYAVFASIFIWITALGVKELNTTKTKKEKQGFKQFVNLLKTNKPLRIVLLSMLVLELSGSIKNTISIYYIKYNFNAEMMIPVVTSVTLVASILGGLISPYLTKKLGKRNTALLGLLVTALGAFLIFSLSYSSLYAMIAINFICGIFDGAGYITLTSMVADCVEYGEWQTGKRSEGMIFSLNIFKSKISNAIGGALCGYILAYIGYNANSAQSAFTLNGIHIMQTLIPCIIIMVSFLLLKRYNLSEAEYDAIVDDLRNGVTRISE</sequence>
<evidence type="ECO:0000313" key="8">
    <source>
        <dbReference type="EMBL" id="MBM6818156.1"/>
    </source>
</evidence>
<evidence type="ECO:0000256" key="4">
    <source>
        <dbReference type="ARBA" id="ARBA00022989"/>
    </source>
</evidence>
<feature type="transmembrane region" description="Helical" evidence="6">
    <location>
        <begin position="300"/>
        <end position="318"/>
    </location>
</feature>
<gene>
    <name evidence="8" type="ORF">H6A19_02185</name>
</gene>
<evidence type="ECO:0000256" key="6">
    <source>
        <dbReference type="SAM" id="Phobius"/>
    </source>
</evidence>
<feature type="transmembrane region" description="Helical" evidence="6">
    <location>
        <begin position="91"/>
        <end position="110"/>
    </location>
</feature>
<name>A0ABS2FDU2_9CLOT</name>
<dbReference type="InterPro" id="IPR001927">
    <property type="entry name" value="Na/Gal_symport"/>
</dbReference>
<accession>A0ABS2FDU2</accession>
<keyword evidence="3 6" id="KW-0812">Transmembrane</keyword>
<keyword evidence="4 6" id="KW-1133">Transmembrane helix</keyword>
<proteinExistence type="predicted"/>
<evidence type="ECO:0000313" key="9">
    <source>
        <dbReference type="Proteomes" id="UP000767334"/>
    </source>
</evidence>
<dbReference type="Pfam" id="PF13347">
    <property type="entry name" value="MFS_2"/>
    <property type="match status" value="1"/>
</dbReference>
<comment type="caution">
    <text evidence="8">The sequence shown here is derived from an EMBL/GenBank/DDBJ whole genome shotgun (WGS) entry which is preliminary data.</text>
</comment>
<dbReference type="SUPFAM" id="SSF103473">
    <property type="entry name" value="MFS general substrate transporter"/>
    <property type="match status" value="1"/>
</dbReference>
<feature type="transmembrane region" description="Helical" evidence="6">
    <location>
        <begin position="407"/>
        <end position="428"/>
    </location>
</feature>
<feature type="transmembrane region" description="Helical" evidence="6">
    <location>
        <begin position="49"/>
        <end position="70"/>
    </location>
</feature>
<feature type="transmembrane region" description="Helical" evidence="6">
    <location>
        <begin position="324"/>
        <end position="344"/>
    </location>
</feature>
<dbReference type="RefSeq" id="WP_204571813.1">
    <property type="nucleotide sequence ID" value="NZ_JACJLL010000007.1"/>
</dbReference>
<keyword evidence="5 6" id="KW-0472">Membrane</keyword>
<evidence type="ECO:0000256" key="3">
    <source>
        <dbReference type="ARBA" id="ARBA00022692"/>
    </source>
</evidence>
<reference evidence="8 9" key="1">
    <citation type="journal article" date="2021" name="Sci. Rep.">
        <title>The distribution of antibiotic resistance genes in chicken gut microbiota commensals.</title>
        <authorList>
            <person name="Juricova H."/>
            <person name="Matiasovicova J."/>
            <person name="Kubasova T."/>
            <person name="Cejkova D."/>
            <person name="Rychlik I."/>
        </authorList>
    </citation>
    <scope>NUCLEOTIDE SEQUENCE [LARGE SCALE GENOMIC DNA]</scope>
    <source>
        <strain evidence="8 9">An435</strain>
    </source>
</reference>
<feature type="transmembrane region" description="Helical" evidence="6">
    <location>
        <begin position="377"/>
        <end position="395"/>
    </location>
</feature>
<feature type="domain" description="Major facilitator superfamily (MFS) profile" evidence="7">
    <location>
        <begin position="19"/>
        <end position="432"/>
    </location>
</feature>